<dbReference type="GO" id="GO:0005737">
    <property type="term" value="C:cytoplasm"/>
    <property type="evidence" value="ECO:0007669"/>
    <property type="project" value="TreeGrafter"/>
</dbReference>
<gene>
    <name evidence="3" type="ORF">CUNI_LOCUS16774</name>
</gene>
<dbReference type="Gene3D" id="1.10.287.370">
    <property type="match status" value="1"/>
</dbReference>
<dbReference type="GO" id="GO:0016272">
    <property type="term" value="C:prefoldin complex"/>
    <property type="evidence" value="ECO:0007669"/>
    <property type="project" value="InterPro"/>
</dbReference>
<dbReference type="GO" id="GO:1990114">
    <property type="term" value="P:RNA polymerase II core complex assembly"/>
    <property type="evidence" value="ECO:0007669"/>
    <property type="project" value="TreeGrafter"/>
</dbReference>
<evidence type="ECO:0008006" key="5">
    <source>
        <dbReference type="Google" id="ProtNLM"/>
    </source>
</evidence>
<dbReference type="InterPro" id="IPR009053">
    <property type="entry name" value="Prefoldin"/>
</dbReference>
<keyword evidence="2" id="KW-0143">Chaperone</keyword>
<evidence type="ECO:0000313" key="3">
    <source>
        <dbReference type="EMBL" id="CAG5131216.1"/>
    </source>
</evidence>
<dbReference type="Pfam" id="PF02996">
    <property type="entry name" value="Prefoldin"/>
    <property type="match status" value="1"/>
</dbReference>
<sequence>MASHEAGAQQIDVTTLPIPHLNHLSQQLEQELEFLSNSVNQLKVAQGKFTESEEAVSNLGDVGSPILVPLTASMYVPGQLSEVNDLLIDIGTGYYVSMNKEKAQDFFKRKTEYLTKNIEKVQPILQEKYRSKQVITEVMQAKIQAQLAVSSAAAAPAGPKS</sequence>
<reference evidence="3" key="1">
    <citation type="submission" date="2021-04" db="EMBL/GenBank/DDBJ databases">
        <authorList>
            <consortium name="Molecular Ecology Group"/>
        </authorList>
    </citation>
    <scope>NUCLEOTIDE SEQUENCE</scope>
</reference>
<dbReference type="InterPro" id="IPR004127">
    <property type="entry name" value="Prefoldin_subunit_alpha"/>
</dbReference>
<dbReference type="CDD" id="cd23157">
    <property type="entry name" value="Prefoldin_5"/>
    <property type="match status" value="1"/>
</dbReference>
<comment type="similarity">
    <text evidence="1">Belongs to the prefoldin subunit alpha family.</text>
</comment>
<dbReference type="PANTHER" id="PTHR12674:SF2">
    <property type="entry name" value="PREFOLDIN SUBUNIT 5"/>
    <property type="match status" value="1"/>
</dbReference>
<dbReference type="GO" id="GO:0051082">
    <property type="term" value="F:unfolded protein binding"/>
    <property type="evidence" value="ECO:0007669"/>
    <property type="project" value="InterPro"/>
</dbReference>
<dbReference type="FunFam" id="1.10.287.370:FF:000004">
    <property type="entry name" value="Probable prefoldin subunit 5"/>
    <property type="match status" value="1"/>
</dbReference>
<name>A0A8S3ZWN9_9EUPU</name>
<evidence type="ECO:0000256" key="2">
    <source>
        <dbReference type="ARBA" id="ARBA00023186"/>
    </source>
</evidence>
<dbReference type="OrthoDB" id="10267474at2759"/>
<dbReference type="GO" id="GO:1990113">
    <property type="term" value="P:RNA polymerase I assembly"/>
    <property type="evidence" value="ECO:0007669"/>
    <property type="project" value="TreeGrafter"/>
</dbReference>
<dbReference type="PANTHER" id="PTHR12674">
    <property type="entry name" value="PREFOLDIN SUBUNIT 5"/>
    <property type="match status" value="1"/>
</dbReference>
<comment type="caution">
    <text evidence="3">The sequence shown here is derived from an EMBL/GenBank/DDBJ whole genome shotgun (WGS) entry which is preliminary data.</text>
</comment>
<protein>
    <recommendedName>
        <fullName evidence="5">Prefoldin subunit 5</fullName>
    </recommendedName>
</protein>
<dbReference type="GO" id="GO:1990115">
    <property type="term" value="P:RNA polymerase III assembly"/>
    <property type="evidence" value="ECO:0007669"/>
    <property type="project" value="TreeGrafter"/>
</dbReference>
<proteinExistence type="inferred from homology"/>
<keyword evidence="4" id="KW-1185">Reference proteome</keyword>
<dbReference type="AlphaFoldDB" id="A0A8S3ZWN9"/>
<evidence type="ECO:0000256" key="1">
    <source>
        <dbReference type="ARBA" id="ARBA00010048"/>
    </source>
</evidence>
<dbReference type="Proteomes" id="UP000678393">
    <property type="component" value="Unassembled WGS sequence"/>
</dbReference>
<evidence type="ECO:0000313" key="4">
    <source>
        <dbReference type="Proteomes" id="UP000678393"/>
    </source>
</evidence>
<dbReference type="GO" id="GO:0006457">
    <property type="term" value="P:protein folding"/>
    <property type="evidence" value="ECO:0007669"/>
    <property type="project" value="InterPro"/>
</dbReference>
<organism evidence="3 4">
    <name type="scientific">Candidula unifasciata</name>
    <dbReference type="NCBI Taxonomy" id="100452"/>
    <lineage>
        <taxon>Eukaryota</taxon>
        <taxon>Metazoa</taxon>
        <taxon>Spiralia</taxon>
        <taxon>Lophotrochozoa</taxon>
        <taxon>Mollusca</taxon>
        <taxon>Gastropoda</taxon>
        <taxon>Heterobranchia</taxon>
        <taxon>Euthyneura</taxon>
        <taxon>Panpulmonata</taxon>
        <taxon>Eupulmonata</taxon>
        <taxon>Stylommatophora</taxon>
        <taxon>Helicina</taxon>
        <taxon>Helicoidea</taxon>
        <taxon>Geomitridae</taxon>
        <taxon>Candidula</taxon>
    </lineage>
</organism>
<dbReference type="SUPFAM" id="SSF46579">
    <property type="entry name" value="Prefoldin"/>
    <property type="match status" value="1"/>
</dbReference>
<dbReference type="EMBL" id="CAJHNH020004535">
    <property type="protein sequence ID" value="CAG5131216.1"/>
    <property type="molecule type" value="Genomic_DNA"/>
</dbReference>
<accession>A0A8S3ZWN9</accession>
<dbReference type="InterPro" id="IPR011599">
    <property type="entry name" value="PFD_alpha_archaea"/>
</dbReference>
<dbReference type="NCBIfam" id="TIGR00293">
    <property type="entry name" value="prefoldin subunit alpha"/>
    <property type="match status" value="1"/>
</dbReference>